<feature type="transmembrane region" description="Helical" evidence="11">
    <location>
        <begin position="273"/>
        <end position="292"/>
    </location>
</feature>
<dbReference type="GO" id="GO:0005886">
    <property type="term" value="C:plasma membrane"/>
    <property type="evidence" value="ECO:0007669"/>
    <property type="project" value="TreeGrafter"/>
</dbReference>
<dbReference type="NCBIfam" id="TIGR02210">
    <property type="entry name" value="rodA_shape"/>
    <property type="match status" value="1"/>
</dbReference>
<dbReference type="GO" id="GO:0051301">
    <property type="term" value="P:cell division"/>
    <property type="evidence" value="ECO:0007669"/>
    <property type="project" value="InterPro"/>
</dbReference>
<reference evidence="12" key="1">
    <citation type="submission" date="2018-05" db="EMBL/GenBank/DDBJ databases">
        <authorList>
            <person name="Lanie J.A."/>
            <person name="Ng W.-L."/>
            <person name="Kazmierczak K.M."/>
            <person name="Andrzejewski T.M."/>
            <person name="Davidsen T.M."/>
            <person name="Wayne K.J."/>
            <person name="Tettelin H."/>
            <person name="Glass J.I."/>
            <person name="Rusch D."/>
            <person name="Podicherti R."/>
            <person name="Tsui H.-C.T."/>
            <person name="Winkler M.E."/>
        </authorList>
    </citation>
    <scope>NUCLEOTIDE SEQUENCE</scope>
</reference>
<keyword evidence="3" id="KW-0328">Glycosyltransferase</keyword>
<evidence type="ECO:0000256" key="2">
    <source>
        <dbReference type="ARBA" id="ARBA00022475"/>
    </source>
</evidence>
<organism evidence="12">
    <name type="scientific">marine metagenome</name>
    <dbReference type="NCBI Taxonomy" id="408172"/>
    <lineage>
        <taxon>unclassified sequences</taxon>
        <taxon>metagenomes</taxon>
        <taxon>ecological metagenomes</taxon>
    </lineage>
</organism>
<dbReference type="GO" id="GO:0071555">
    <property type="term" value="P:cell wall organization"/>
    <property type="evidence" value="ECO:0007669"/>
    <property type="project" value="UniProtKB-KW"/>
</dbReference>
<evidence type="ECO:0000256" key="8">
    <source>
        <dbReference type="ARBA" id="ARBA00022989"/>
    </source>
</evidence>
<dbReference type="PROSITE" id="PS00428">
    <property type="entry name" value="FTSW_RODA_SPOVE"/>
    <property type="match status" value="1"/>
</dbReference>
<feature type="transmembrane region" description="Helical" evidence="11">
    <location>
        <begin position="76"/>
        <end position="97"/>
    </location>
</feature>
<evidence type="ECO:0000256" key="5">
    <source>
        <dbReference type="ARBA" id="ARBA00022692"/>
    </source>
</evidence>
<keyword evidence="9 11" id="KW-0472">Membrane</keyword>
<accession>A0A381UXM9</accession>
<feature type="transmembrane region" description="Helical" evidence="11">
    <location>
        <begin position="109"/>
        <end position="128"/>
    </location>
</feature>
<sequence length="366" mass="40149">MLERRLYSLIDWWLLTAIVAVSAIGMMMIYSTTYDETSQLVSNKLMTQGYALIVGLIAFSFFMFVDYRVIANNSWVFYLAVIVALALVLMFGDVVGGSRRWLWFGPVNVQPSEFAKIALTILLAGYFAERSLRGVTFINLAFVSLVTVIPFMLIVREPDLGSAAGLLPVAFAITYIAGLRFRVLALLVMLALLTTPVAWTYALEDYQRSRLLTFLDPAQDAQGAGYQQIQAKITVGSGGLTGKGFLQGTQGQYKFLPVAHNDFIFSILAEEHGFLGVIVVLGLYLFVILRGLEAARSTKDRLGAYLVVGVISSFTFQVVYNITMSAGLLPVKGLTLPLMSYGGSSLVATLAGFGLIANVRMRRFTN</sequence>
<feature type="transmembrane region" description="Helical" evidence="11">
    <location>
        <begin position="160"/>
        <end position="177"/>
    </location>
</feature>
<evidence type="ECO:0000256" key="9">
    <source>
        <dbReference type="ARBA" id="ARBA00023136"/>
    </source>
</evidence>
<dbReference type="InterPro" id="IPR011923">
    <property type="entry name" value="RodA/MrdB"/>
</dbReference>
<keyword evidence="6" id="KW-0133">Cell shape</keyword>
<keyword evidence="8 11" id="KW-1133">Transmembrane helix</keyword>
<evidence type="ECO:0000256" key="4">
    <source>
        <dbReference type="ARBA" id="ARBA00022679"/>
    </source>
</evidence>
<keyword evidence="5 11" id="KW-0812">Transmembrane</keyword>
<keyword evidence="7" id="KW-0573">Peptidoglycan synthesis</keyword>
<protein>
    <recommendedName>
        <fullName evidence="13">Rod shape-determining protein RodA</fullName>
    </recommendedName>
</protein>
<dbReference type="GO" id="GO:0008360">
    <property type="term" value="P:regulation of cell shape"/>
    <property type="evidence" value="ECO:0007669"/>
    <property type="project" value="UniProtKB-KW"/>
</dbReference>
<feature type="transmembrane region" description="Helical" evidence="11">
    <location>
        <begin position="135"/>
        <end position="154"/>
    </location>
</feature>
<dbReference type="PANTHER" id="PTHR30474">
    <property type="entry name" value="CELL CYCLE PROTEIN"/>
    <property type="match status" value="1"/>
</dbReference>
<dbReference type="EMBL" id="UINC01007360">
    <property type="protein sequence ID" value="SVA32892.1"/>
    <property type="molecule type" value="Genomic_DNA"/>
</dbReference>
<keyword evidence="2" id="KW-1003">Cell membrane</keyword>
<proteinExistence type="predicted"/>
<dbReference type="PANTHER" id="PTHR30474:SF1">
    <property type="entry name" value="PEPTIDOGLYCAN GLYCOSYLTRANSFERASE MRDB"/>
    <property type="match status" value="1"/>
</dbReference>
<dbReference type="Pfam" id="PF01098">
    <property type="entry name" value="FTSW_RODA_SPOVE"/>
    <property type="match status" value="1"/>
</dbReference>
<dbReference type="InterPro" id="IPR001182">
    <property type="entry name" value="FtsW/RodA"/>
</dbReference>
<feature type="transmembrane region" description="Helical" evidence="11">
    <location>
        <begin position="304"/>
        <end position="326"/>
    </location>
</feature>
<dbReference type="GO" id="GO:0009252">
    <property type="term" value="P:peptidoglycan biosynthetic process"/>
    <property type="evidence" value="ECO:0007669"/>
    <property type="project" value="UniProtKB-KW"/>
</dbReference>
<gene>
    <name evidence="12" type="ORF">METZ01_LOCUS85746</name>
</gene>
<feature type="transmembrane region" description="Helical" evidence="11">
    <location>
        <begin position="184"/>
        <end position="202"/>
    </location>
</feature>
<keyword evidence="10" id="KW-0961">Cell wall biogenesis/degradation</keyword>
<evidence type="ECO:0000313" key="12">
    <source>
        <dbReference type="EMBL" id="SVA32892.1"/>
    </source>
</evidence>
<evidence type="ECO:0000256" key="7">
    <source>
        <dbReference type="ARBA" id="ARBA00022984"/>
    </source>
</evidence>
<dbReference type="GO" id="GO:0032153">
    <property type="term" value="C:cell division site"/>
    <property type="evidence" value="ECO:0007669"/>
    <property type="project" value="TreeGrafter"/>
</dbReference>
<feature type="transmembrane region" description="Helical" evidence="11">
    <location>
        <begin position="338"/>
        <end position="359"/>
    </location>
</feature>
<evidence type="ECO:0008006" key="13">
    <source>
        <dbReference type="Google" id="ProtNLM"/>
    </source>
</evidence>
<dbReference type="GO" id="GO:0016757">
    <property type="term" value="F:glycosyltransferase activity"/>
    <property type="evidence" value="ECO:0007669"/>
    <property type="project" value="UniProtKB-KW"/>
</dbReference>
<feature type="transmembrane region" description="Helical" evidence="11">
    <location>
        <begin position="50"/>
        <end position="69"/>
    </location>
</feature>
<dbReference type="AlphaFoldDB" id="A0A381UXM9"/>
<comment type="subcellular location">
    <subcellularLocation>
        <location evidence="1">Membrane</location>
        <topology evidence="1">Multi-pass membrane protein</topology>
    </subcellularLocation>
</comment>
<evidence type="ECO:0000256" key="1">
    <source>
        <dbReference type="ARBA" id="ARBA00004141"/>
    </source>
</evidence>
<keyword evidence="4" id="KW-0808">Transferase</keyword>
<dbReference type="GO" id="GO:0015648">
    <property type="term" value="F:lipid-linked peptidoglycan transporter activity"/>
    <property type="evidence" value="ECO:0007669"/>
    <property type="project" value="TreeGrafter"/>
</dbReference>
<feature type="transmembrane region" description="Helical" evidence="11">
    <location>
        <begin position="12"/>
        <end position="30"/>
    </location>
</feature>
<dbReference type="InterPro" id="IPR018365">
    <property type="entry name" value="Cell_cycle_FtsW-rel_CS"/>
</dbReference>
<evidence type="ECO:0000256" key="6">
    <source>
        <dbReference type="ARBA" id="ARBA00022960"/>
    </source>
</evidence>
<evidence type="ECO:0000256" key="11">
    <source>
        <dbReference type="SAM" id="Phobius"/>
    </source>
</evidence>
<evidence type="ECO:0000256" key="3">
    <source>
        <dbReference type="ARBA" id="ARBA00022676"/>
    </source>
</evidence>
<evidence type="ECO:0000256" key="10">
    <source>
        <dbReference type="ARBA" id="ARBA00023316"/>
    </source>
</evidence>
<name>A0A381UXM9_9ZZZZ</name>